<dbReference type="EMBL" id="JRJU01000023">
    <property type="protein sequence ID" value="KHF39148.1"/>
    <property type="molecule type" value="Genomic_DNA"/>
</dbReference>
<dbReference type="Proteomes" id="UP000030832">
    <property type="component" value="Unassembled WGS sequence"/>
</dbReference>
<gene>
    <name evidence="1" type="ORF">LQ50_17125</name>
</gene>
<dbReference type="CDD" id="cd00229">
    <property type="entry name" value="SGNH_hydrolase"/>
    <property type="match status" value="1"/>
</dbReference>
<keyword evidence="2" id="KW-1185">Reference proteome</keyword>
<evidence type="ECO:0008006" key="3">
    <source>
        <dbReference type="Google" id="ProtNLM"/>
    </source>
</evidence>
<comment type="caution">
    <text evidence="1">The sequence shown here is derived from an EMBL/GenBank/DDBJ whole genome shotgun (WGS) entry which is preliminary data.</text>
</comment>
<dbReference type="AlphaFoldDB" id="A0A0B0I9D9"/>
<organism evidence="1 2">
    <name type="scientific">Halalkalibacter okhensis</name>
    <dbReference type="NCBI Taxonomy" id="333138"/>
    <lineage>
        <taxon>Bacteria</taxon>
        <taxon>Bacillati</taxon>
        <taxon>Bacillota</taxon>
        <taxon>Bacilli</taxon>
        <taxon>Bacillales</taxon>
        <taxon>Bacillaceae</taxon>
        <taxon>Halalkalibacter</taxon>
    </lineage>
</organism>
<dbReference type="InterPro" id="IPR036514">
    <property type="entry name" value="SGNH_hydro_sf"/>
</dbReference>
<sequence>MKNVWFIGLVCLSILGVIFGHHHYKDKLETIAVAAKDVNVEVSEVEPDELDGEEEQSFSMPKESLIDVGGVVGYWLGQKGGEEPIRVSYFGSKSLVYEADSSKSWTSLVTSELESELGEESITATVIEVGEERSIDVLYSDYVDDVIESAPDILVVEPLLLNDAGVIGIEDSLSNMKKVLATIKEELPDTSIIMTPANPLLDAGYYVKKTEVDLVNFAKKEEYEYANHWKIWPSPDNKKELQKYLNDRRPSEAGHEVWGEFVVGYLMGRW</sequence>
<evidence type="ECO:0000313" key="2">
    <source>
        <dbReference type="Proteomes" id="UP000030832"/>
    </source>
</evidence>
<dbReference type="OrthoDB" id="2451965at2"/>
<reference evidence="1 2" key="1">
    <citation type="submission" date="2014-09" db="EMBL/GenBank/DDBJ databases">
        <title>Genome sequencing and annotation of Bacillus Okhensis strain Kh10-101T.</title>
        <authorList>
            <person name="Prakash J.S."/>
        </authorList>
    </citation>
    <scope>NUCLEOTIDE SEQUENCE [LARGE SCALE GENOMIC DNA]</scope>
    <source>
        <strain evidence="2">Kh10-101T</strain>
    </source>
</reference>
<dbReference type="Gene3D" id="3.40.50.1110">
    <property type="entry name" value="SGNH hydrolase"/>
    <property type="match status" value="1"/>
</dbReference>
<evidence type="ECO:0000313" key="1">
    <source>
        <dbReference type="EMBL" id="KHF39148.1"/>
    </source>
</evidence>
<protein>
    <recommendedName>
        <fullName evidence="3">SGNH hydrolase-type esterase domain-containing protein</fullName>
    </recommendedName>
</protein>
<dbReference type="RefSeq" id="WP_034631230.1">
    <property type="nucleotide sequence ID" value="NZ_JRJU01000023.1"/>
</dbReference>
<proteinExistence type="predicted"/>
<name>A0A0B0I9D9_9BACI</name>
<dbReference type="eggNOG" id="COG2755">
    <property type="taxonomic scope" value="Bacteria"/>
</dbReference>
<dbReference type="SUPFAM" id="SSF52266">
    <property type="entry name" value="SGNH hydrolase"/>
    <property type="match status" value="1"/>
</dbReference>
<dbReference type="STRING" id="333138.LQ50_17125"/>
<accession>A0A0B0I9D9</accession>